<gene>
    <name evidence="6" type="primary">nifW</name>
    <name evidence="7" type="ORF">SAMN05216221_0292</name>
</gene>
<dbReference type="GO" id="GO:0009399">
    <property type="term" value="P:nitrogen fixation"/>
    <property type="evidence" value="ECO:0007669"/>
    <property type="project" value="UniProtKB-UniRule"/>
</dbReference>
<evidence type="ECO:0000256" key="2">
    <source>
        <dbReference type="ARBA" id="ARBA00008351"/>
    </source>
</evidence>
<name>A0A1H1LTK6_9PSED</name>
<keyword evidence="8" id="KW-1185">Reference proteome</keyword>
<keyword evidence="5 6" id="KW-0535">Nitrogen fixation</keyword>
<dbReference type="PIRSF" id="PIRSF005790">
    <property type="entry name" value="NifW"/>
    <property type="match status" value="1"/>
</dbReference>
<dbReference type="RefSeq" id="WP_090347279.1">
    <property type="nucleotide sequence ID" value="NZ_LT629751.1"/>
</dbReference>
<dbReference type="OrthoDB" id="9811868at2"/>
<comment type="function">
    <text evidence="1 6">May protect the nitrogenase Fe-Mo protein from oxidative damage.</text>
</comment>
<comment type="similarity">
    <text evidence="2 6">Belongs to the NifW family.</text>
</comment>
<dbReference type="Proteomes" id="UP000243359">
    <property type="component" value="Chromosome I"/>
</dbReference>
<accession>A0A1H1LTK6</accession>
<reference evidence="8" key="1">
    <citation type="submission" date="2016-10" db="EMBL/GenBank/DDBJ databases">
        <authorList>
            <person name="Varghese N."/>
            <person name="Submissions S."/>
        </authorList>
    </citation>
    <scope>NUCLEOTIDE SEQUENCE [LARGE SCALE GENOMIC DNA]</scope>
    <source>
        <strain evidence="8">KCTC 32247</strain>
    </source>
</reference>
<evidence type="ECO:0000256" key="3">
    <source>
        <dbReference type="ARBA" id="ARBA00011284"/>
    </source>
</evidence>
<protein>
    <recommendedName>
        <fullName evidence="4 6">Nitrogenase-stabilizing/protective protein NifW</fullName>
    </recommendedName>
</protein>
<evidence type="ECO:0000256" key="6">
    <source>
        <dbReference type="HAMAP-Rule" id="MF_00529"/>
    </source>
</evidence>
<dbReference type="Pfam" id="PF03206">
    <property type="entry name" value="NifW"/>
    <property type="match status" value="1"/>
</dbReference>
<evidence type="ECO:0000256" key="4">
    <source>
        <dbReference type="ARBA" id="ARBA00016274"/>
    </source>
</evidence>
<evidence type="ECO:0000313" key="8">
    <source>
        <dbReference type="Proteomes" id="UP000243359"/>
    </source>
</evidence>
<evidence type="ECO:0000313" key="7">
    <source>
        <dbReference type="EMBL" id="SDR77954.1"/>
    </source>
</evidence>
<dbReference type="InterPro" id="IPR004893">
    <property type="entry name" value="NifW"/>
</dbReference>
<comment type="subunit">
    <text evidence="3 6">Homotrimer; associates with NifD.</text>
</comment>
<dbReference type="HAMAP" id="MF_00529">
    <property type="entry name" value="NifW"/>
    <property type="match status" value="1"/>
</dbReference>
<dbReference type="EMBL" id="LT629751">
    <property type="protein sequence ID" value="SDR77954.1"/>
    <property type="molecule type" value="Genomic_DNA"/>
</dbReference>
<evidence type="ECO:0000256" key="1">
    <source>
        <dbReference type="ARBA" id="ARBA00002247"/>
    </source>
</evidence>
<sequence>MSVQPYSPDSDLSLDESLEELVSAEDFLEFFAIPFEQKVVHVNRLHIMQRYHDYLGKAGDLETLADEARAAVYRQLLGRAYQDFVDSDAQTEKVFKVFRMHEPQTTFVPLDQLLG</sequence>
<dbReference type="AlphaFoldDB" id="A0A1H1LTK6"/>
<proteinExistence type="inferred from homology"/>
<dbReference type="STRING" id="1392877.SAMN05216221_0292"/>
<organism evidence="7 8">
    <name type="scientific">Pseudomonas oryzae</name>
    <dbReference type="NCBI Taxonomy" id="1392877"/>
    <lineage>
        <taxon>Bacteria</taxon>
        <taxon>Pseudomonadati</taxon>
        <taxon>Pseudomonadota</taxon>
        <taxon>Gammaproteobacteria</taxon>
        <taxon>Pseudomonadales</taxon>
        <taxon>Pseudomonadaceae</taxon>
        <taxon>Pseudomonas</taxon>
    </lineage>
</organism>
<evidence type="ECO:0000256" key="5">
    <source>
        <dbReference type="ARBA" id="ARBA00023231"/>
    </source>
</evidence>